<dbReference type="RefSeq" id="WP_153468418.1">
    <property type="nucleotide sequence ID" value="NZ_WBOF01000003.1"/>
</dbReference>
<dbReference type="Pfam" id="PF00571">
    <property type="entry name" value="CBS"/>
    <property type="match status" value="2"/>
</dbReference>
<comment type="caution">
    <text evidence="4">The sequence shown here is derived from an EMBL/GenBank/DDBJ whole genome shotgun (WGS) entry which is preliminary data.</text>
</comment>
<dbReference type="AlphaFoldDB" id="A0A6N7L2A9"/>
<dbReference type="InterPro" id="IPR046342">
    <property type="entry name" value="CBS_dom_sf"/>
</dbReference>
<dbReference type="Gene3D" id="3.10.580.10">
    <property type="entry name" value="CBS-domain"/>
    <property type="match status" value="1"/>
</dbReference>
<dbReference type="InterPro" id="IPR000644">
    <property type="entry name" value="CBS_dom"/>
</dbReference>
<dbReference type="Proteomes" id="UP000450000">
    <property type="component" value="Unassembled WGS sequence"/>
</dbReference>
<dbReference type="CDD" id="cd04622">
    <property type="entry name" value="CBS_pair_HRP1_like"/>
    <property type="match status" value="1"/>
</dbReference>
<protein>
    <submittedName>
        <fullName evidence="4">CBS domain-containing protein</fullName>
    </submittedName>
</protein>
<dbReference type="PROSITE" id="PS51371">
    <property type="entry name" value="CBS"/>
    <property type="match status" value="2"/>
</dbReference>
<dbReference type="PANTHER" id="PTHR43080">
    <property type="entry name" value="CBS DOMAIN-CONTAINING PROTEIN CBSX3, MITOCHONDRIAL"/>
    <property type="match status" value="1"/>
</dbReference>
<evidence type="ECO:0000313" key="5">
    <source>
        <dbReference type="Proteomes" id="UP000450000"/>
    </source>
</evidence>
<evidence type="ECO:0000256" key="1">
    <source>
        <dbReference type="ARBA" id="ARBA00023122"/>
    </source>
</evidence>
<dbReference type="EMBL" id="WBOF01000003">
    <property type="protein sequence ID" value="MQS16829.1"/>
    <property type="molecule type" value="Genomic_DNA"/>
</dbReference>
<name>A0A6N7L2A9_9ACTN</name>
<dbReference type="SMART" id="SM00116">
    <property type="entry name" value="CBS"/>
    <property type="match status" value="2"/>
</dbReference>
<evidence type="ECO:0000256" key="2">
    <source>
        <dbReference type="PROSITE-ProRule" id="PRU00703"/>
    </source>
</evidence>
<sequence>MSTARDIMHTGATCVQESETLDSAARRMRELDVGALPICGADDRLHGIITDRDIVVKCLAEGKDPRTTTAGELAQGKPITVDADADQSEVLRLMEEHRIRRIPVIEAHRLVGMISEADIARHLTRQEVAEFVEAVWAPRLSLTPAPPANGQ</sequence>
<evidence type="ECO:0000259" key="3">
    <source>
        <dbReference type="PROSITE" id="PS51371"/>
    </source>
</evidence>
<organism evidence="4 5">
    <name type="scientific">Streptomyces kaniharaensis</name>
    <dbReference type="NCBI Taxonomy" id="212423"/>
    <lineage>
        <taxon>Bacteria</taxon>
        <taxon>Bacillati</taxon>
        <taxon>Actinomycetota</taxon>
        <taxon>Actinomycetes</taxon>
        <taxon>Kitasatosporales</taxon>
        <taxon>Streptomycetaceae</taxon>
        <taxon>Streptomyces</taxon>
    </lineage>
</organism>
<gene>
    <name evidence="4" type="ORF">F7Q99_32740</name>
</gene>
<keyword evidence="5" id="KW-1185">Reference proteome</keyword>
<keyword evidence="1 2" id="KW-0129">CBS domain</keyword>
<dbReference type="OrthoDB" id="9789996at2"/>
<dbReference type="SUPFAM" id="SSF54631">
    <property type="entry name" value="CBS-domain pair"/>
    <property type="match status" value="1"/>
</dbReference>
<reference evidence="4 5" key="1">
    <citation type="submission" date="2019-09" db="EMBL/GenBank/DDBJ databases">
        <title>Genome Sequences of Streptomyces kaniharaensis ATCC 21070.</title>
        <authorList>
            <person name="Zhu W."/>
            <person name="De Crecy-Lagard V."/>
            <person name="Richards N.G."/>
        </authorList>
    </citation>
    <scope>NUCLEOTIDE SEQUENCE [LARGE SCALE GENOMIC DNA]</scope>
    <source>
        <strain evidence="4 5">SF-557</strain>
    </source>
</reference>
<dbReference type="InterPro" id="IPR051257">
    <property type="entry name" value="Diverse_CBS-Domain"/>
</dbReference>
<dbReference type="PANTHER" id="PTHR43080:SF2">
    <property type="entry name" value="CBS DOMAIN-CONTAINING PROTEIN"/>
    <property type="match status" value="1"/>
</dbReference>
<feature type="domain" description="CBS" evidence="3">
    <location>
        <begin position="8"/>
        <end position="65"/>
    </location>
</feature>
<proteinExistence type="predicted"/>
<accession>A0A6N7L2A9</accession>
<evidence type="ECO:0000313" key="4">
    <source>
        <dbReference type="EMBL" id="MQS16829.1"/>
    </source>
</evidence>
<feature type="domain" description="CBS" evidence="3">
    <location>
        <begin position="73"/>
        <end position="130"/>
    </location>
</feature>